<dbReference type="PROSITE" id="PS50835">
    <property type="entry name" value="IG_LIKE"/>
    <property type="match status" value="2"/>
</dbReference>
<dbReference type="FunFam" id="2.40.10.10:FF:000122">
    <property type="entry name" value="Chymotrypsin-like elastase family member 1"/>
    <property type="match status" value="1"/>
</dbReference>
<dbReference type="InterPro" id="IPR050127">
    <property type="entry name" value="Serine_Proteases_S1"/>
</dbReference>
<keyword evidence="10" id="KW-1015">Disulfide bond</keyword>
<dbReference type="GO" id="GO:0007586">
    <property type="term" value="P:digestion"/>
    <property type="evidence" value="ECO:0007669"/>
    <property type="project" value="UniProtKB-KW"/>
</dbReference>
<dbReference type="GO" id="GO:0004252">
    <property type="term" value="F:serine-type endopeptidase activity"/>
    <property type="evidence" value="ECO:0007669"/>
    <property type="project" value="UniProtKB-EC"/>
</dbReference>
<dbReference type="Gene3D" id="2.60.40.10">
    <property type="entry name" value="Immunoglobulins"/>
    <property type="match status" value="3"/>
</dbReference>
<dbReference type="InterPro" id="IPR001314">
    <property type="entry name" value="Peptidase_S1A"/>
</dbReference>
<evidence type="ECO:0000256" key="5">
    <source>
        <dbReference type="ARBA" id="ARBA00022757"/>
    </source>
</evidence>
<evidence type="ECO:0000256" key="8">
    <source>
        <dbReference type="ARBA" id="ARBA00023136"/>
    </source>
</evidence>
<comment type="caution">
    <text evidence="17">The sequence shown here is derived from an EMBL/GenBank/DDBJ whole genome shotgun (WGS) entry which is preliminary data.</text>
</comment>
<keyword evidence="18" id="KW-1185">Reference proteome</keyword>
<dbReference type="InterPro" id="IPR003598">
    <property type="entry name" value="Ig_sub2"/>
</dbReference>
<dbReference type="SMART" id="SM00408">
    <property type="entry name" value="IGc2"/>
    <property type="match status" value="2"/>
</dbReference>
<dbReference type="SMART" id="SM00020">
    <property type="entry name" value="Tryp_SPc"/>
    <property type="match status" value="1"/>
</dbReference>
<keyword evidence="7 13" id="KW-0720">Serine protease</keyword>
<dbReference type="InterPro" id="IPR001254">
    <property type="entry name" value="Trypsin_dom"/>
</dbReference>
<keyword evidence="14" id="KW-1133">Transmembrane helix</keyword>
<dbReference type="GO" id="GO:0016020">
    <property type="term" value="C:membrane"/>
    <property type="evidence" value="ECO:0007669"/>
    <property type="project" value="UniProtKB-SubCell"/>
</dbReference>
<dbReference type="InterPro" id="IPR013162">
    <property type="entry name" value="CD80_C2-set"/>
</dbReference>
<evidence type="ECO:0000256" key="10">
    <source>
        <dbReference type="ARBA" id="ARBA00023157"/>
    </source>
</evidence>
<evidence type="ECO:0000256" key="9">
    <source>
        <dbReference type="ARBA" id="ARBA00023145"/>
    </source>
</evidence>
<dbReference type="Pfam" id="PF08205">
    <property type="entry name" value="C2-set_2"/>
    <property type="match status" value="1"/>
</dbReference>
<evidence type="ECO:0000259" key="15">
    <source>
        <dbReference type="PROSITE" id="PS50240"/>
    </source>
</evidence>
<keyword evidence="3" id="KW-0964">Secreted</keyword>
<keyword evidence="9" id="KW-0865">Zymogen</keyword>
<dbReference type="SUPFAM" id="SSF50494">
    <property type="entry name" value="Trypsin-like serine proteases"/>
    <property type="match status" value="1"/>
</dbReference>
<dbReference type="InterPro" id="IPR013783">
    <property type="entry name" value="Ig-like_fold"/>
</dbReference>
<organism evidence="17 18">
    <name type="scientific">Polypterus senegalus</name>
    <name type="common">Senegal bichir</name>
    <dbReference type="NCBI Taxonomy" id="55291"/>
    <lineage>
        <taxon>Eukaryota</taxon>
        <taxon>Metazoa</taxon>
        <taxon>Chordata</taxon>
        <taxon>Craniata</taxon>
        <taxon>Vertebrata</taxon>
        <taxon>Euteleostomi</taxon>
        <taxon>Actinopterygii</taxon>
        <taxon>Polypteriformes</taxon>
        <taxon>Polypteridae</taxon>
        <taxon>Polypterus</taxon>
    </lineage>
</organism>
<evidence type="ECO:0000259" key="16">
    <source>
        <dbReference type="PROSITE" id="PS50835"/>
    </source>
</evidence>
<evidence type="ECO:0000313" key="18">
    <source>
        <dbReference type="Proteomes" id="UP000886611"/>
    </source>
</evidence>
<dbReference type="PRINTS" id="PR00722">
    <property type="entry name" value="CHYMOTRYPSIN"/>
</dbReference>
<keyword evidence="5" id="KW-0222">Digestion</keyword>
<evidence type="ECO:0000256" key="14">
    <source>
        <dbReference type="SAM" id="Phobius"/>
    </source>
</evidence>
<evidence type="ECO:0000256" key="11">
    <source>
        <dbReference type="ARBA" id="ARBA00036320"/>
    </source>
</evidence>
<dbReference type="EMBL" id="JAATIS010000094">
    <property type="protein sequence ID" value="KAG2471386.1"/>
    <property type="molecule type" value="Genomic_DNA"/>
</dbReference>
<gene>
    <name evidence="17" type="primary">Cadm4</name>
    <name evidence="17" type="ORF">GTO96_0006149</name>
</gene>
<accession>A0A8X8BXU0</accession>
<feature type="non-terminal residue" evidence="17">
    <location>
        <position position="1"/>
    </location>
</feature>
<evidence type="ECO:0000313" key="17">
    <source>
        <dbReference type="EMBL" id="KAG2471386.1"/>
    </source>
</evidence>
<dbReference type="CDD" id="cd00190">
    <property type="entry name" value="Tryp_SPc"/>
    <property type="match status" value="1"/>
</dbReference>
<dbReference type="InterPro" id="IPR009003">
    <property type="entry name" value="Peptidase_S1_PA"/>
</dbReference>
<dbReference type="PROSITE" id="PS00134">
    <property type="entry name" value="TRYPSIN_HIS"/>
    <property type="match status" value="1"/>
</dbReference>
<dbReference type="InterPro" id="IPR018114">
    <property type="entry name" value="TRYPSIN_HIS"/>
</dbReference>
<evidence type="ECO:0000256" key="12">
    <source>
        <dbReference type="ARBA" id="ARBA00038868"/>
    </source>
</evidence>
<dbReference type="FunFam" id="2.40.10.10:FF:000008">
    <property type="entry name" value="Cationic trypsin"/>
    <property type="match status" value="1"/>
</dbReference>
<name>A0A8X8BXU0_POLSE</name>
<proteinExistence type="predicted"/>
<dbReference type="SUPFAM" id="SSF48726">
    <property type="entry name" value="Immunoglobulin"/>
    <property type="match status" value="2"/>
</dbReference>
<dbReference type="GO" id="GO:0005615">
    <property type="term" value="C:extracellular space"/>
    <property type="evidence" value="ECO:0007669"/>
    <property type="project" value="TreeGrafter"/>
</dbReference>
<protein>
    <recommendedName>
        <fullName evidence="12">trypsin</fullName>
        <ecNumber evidence="12">3.4.21.4</ecNumber>
    </recommendedName>
</protein>
<sequence length="511" mass="56960">MVLFSPRLVKIALSNVNVKDEGGYFCQLYTDDTHHQVATLTVQVPPAEPTVEVKEQAVEGGEVELTCIVPRSKPPASVRWYRERREIVGVTSQQENDKTVSISNTIRFQVDRKDDKAIVSCEATHPALRGQKRVNNYALNVHYSPKVKIQYPAGVLREGDTLTLMCTTMGNPEPESVEWTRLNDSLPDRTEIQGKALTIPRLSMMDNGTYACEGENQYGRSVDEYVLVVYDPGAIVEAQSSVPYAIIGGILAVLVFAVICVLIIIIWCSVRQKAAASLPENDERIINGYECRPHSQPWQVYLTYNNGNRWCGGSLINQWWVLSAAHCYKPASSLEVHLGEHDTTRAEGTEQHLPVSRAIMHPEYNSYNLNNDIMLIKLARPAQYTQYVQPIMLPRSCVSAGTWCLVSGWGNLRTDGVQYPKALQCLDQPIIDDATCRRAYPPYFTENMMCSGFMEGGKSSCQGDSGGPLICNGELQGIVSWGYECAQQGHPSVYVRVCRYNSWISSVMASN</sequence>
<dbReference type="InterPro" id="IPR033116">
    <property type="entry name" value="TRYPSIN_SER"/>
</dbReference>
<comment type="catalytic activity">
    <reaction evidence="11">
        <text>Preferential cleavage: Arg-|-Xaa, Lys-|-Xaa.</text>
        <dbReference type="EC" id="3.4.21.4"/>
    </reaction>
</comment>
<dbReference type="EC" id="3.4.21.4" evidence="12"/>
<evidence type="ECO:0000256" key="13">
    <source>
        <dbReference type="RuleBase" id="RU363034"/>
    </source>
</evidence>
<evidence type="ECO:0000256" key="2">
    <source>
        <dbReference type="ARBA" id="ARBA00004239"/>
    </source>
</evidence>
<dbReference type="InterPro" id="IPR003599">
    <property type="entry name" value="Ig_sub"/>
</dbReference>
<dbReference type="PROSITE" id="PS00135">
    <property type="entry name" value="TRYPSIN_SER"/>
    <property type="match status" value="1"/>
</dbReference>
<evidence type="ECO:0000256" key="3">
    <source>
        <dbReference type="ARBA" id="ARBA00022525"/>
    </source>
</evidence>
<feature type="non-terminal residue" evidence="17">
    <location>
        <position position="511"/>
    </location>
</feature>
<feature type="domain" description="Peptidase S1" evidence="15">
    <location>
        <begin position="285"/>
        <end position="509"/>
    </location>
</feature>
<dbReference type="Pfam" id="PF00089">
    <property type="entry name" value="Trypsin"/>
    <property type="match status" value="1"/>
</dbReference>
<dbReference type="InterPro" id="IPR036179">
    <property type="entry name" value="Ig-like_dom_sf"/>
</dbReference>
<keyword evidence="8 14" id="KW-0472">Membrane</keyword>
<keyword evidence="4 13" id="KW-0645">Protease</keyword>
<evidence type="ECO:0000256" key="4">
    <source>
        <dbReference type="ARBA" id="ARBA00022670"/>
    </source>
</evidence>
<dbReference type="InterPro" id="IPR043504">
    <property type="entry name" value="Peptidase_S1_PA_chymotrypsin"/>
</dbReference>
<evidence type="ECO:0000256" key="1">
    <source>
        <dbReference type="ARBA" id="ARBA00004167"/>
    </source>
</evidence>
<dbReference type="SMART" id="SM00409">
    <property type="entry name" value="IG"/>
    <property type="match status" value="2"/>
</dbReference>
<dbReference type="Gene3D" id="2.40.10.10">
    <property type="entry name" value="Trypsin-like serine proteases"/>
    <property type="match status" value="2"/>
</dbReference>
<keyword evidence="14" id="KW-0812">Transmembrane</keyword>
<dbReference type="Proteomes" id="UP000886611">
    <property type="component" value="Unassembled WGS sequence"/>
</dbReference>
<reference evidence="17 18" key="1">
    <citation type="journal article" date="2021" name="Cell">
        <title>Tracing the genetic footprints of vertebrate landing in non-teleost ray-finned fishes.</title>
        <authorList>
            <person name="Bi X."/>
            <person name="Wang K."/>
            <person name="Yang L."/>
            <person name="Pan H."/>
            <person name="Jiang H."/>
            <person name="Wei Q."/>
            <person name="Fang M."/>
            <person name="Yu H."/>
            <person name="Zhu C."/>
            <person name="Cai Y."/>
            <person name="He Y."/>
            <person name="Gan X."/>
            <person name="Zeng H."/>
            <person name="Yu D."/>
            <person name="Zhu Y."/>
            <person name="Jiang H."/>
            <person name="Qiu Q."/>
            <person name="Yang H."/>
            <person name="Zhang Y.E."/>
            <person name="Wang W."/>
            <person name="Zhu M."/>
            <person name="He S."/>
            <person name="Zhang G."/>
        </authorList>
    </citation>
    <scope>NUCLEOTIDE SEQUENCE [LARGE SCALE GENOMIC DNA]</scope>
    <source>
        <strain evidence="17">Bchr_013</strain>
    </source>
</reference>
<dbReference type="Pfam" id="PF13927">
    <property type="entry name" value="Ig_3"/>
    <property type="match status" value="1"/>
</dbReference>
<dbReference type="PANTHER" id="PTHR24264">
    <property type="entry name" value="TRYPSIN-RELATED"/>
    <property type="match status" value="1"/>
</dbReference>
<dbReference type="InterPro" id="IPR007110">
    <property type="entry name" value="Ig-like_dom"/>
</dbReference>
<dbReference type="GO" id="GO:0006508">
    <property type="term" value="P:proteolysis"/>
    <property type="evidence" value="ECO:0007669"/>
    <property type="project" value="UniProtKB-KW"/>
</dbReference>
<feature type="domain" description="Ig-like" evidence="16">
    <location>
        <begin position="49"/>
        <end position="135"/>
    </location>
</feature>
<dbReference type="PANTHER" id="PTHR24264:SF68">
    <property type="entry name" value="TRYPSIN-3-LIKE"/>
    <property type="match status" value="1"/>
</dbReference>
<comment type="subcellular location">
    <subcellularLocation>
        <location evidence="1">Membrane</location>
        <topology evidence="1">Single-pass membrane protein</topology>
    </subcellularLocation>
    <subcellularLocation>
        <location evidence="2">Secreted</location>
        <location evidence="2">Extracellular space</location>
    </subcellularLocation>
</comment>
<keyword evidence="6 13" id="KW-0378">Hydrolase</keyword>
<dbReference type="PROSITE" id="PS50240">
    <property type="entry name" value="TRYPSIN_DOM"/>
    <property type="match status" value="1"/>
</dbReference>
<evidence type="ECO:0000256" key="7">
    <source>
        <dbReference type="ARBA" id="ARBA00022825"/>
    </source>
</evidence>
<feature type="domain" description="Ig-like" evidence="16">
    <location>
        <begin position="145"/>
        <end position="223"/>
    </location>
</feature>
<dbReference type="AlphaFoldDB" id="A0A8X8BXU0"/>
<feature type="transmembrane region" description="Helical" evidence="14">
    <location>
        <begin position="244"/>
        <end position="268"/>
    </location>
</feature>
<evidence type="ECO:0000256" key="6">
    <source>
        <dbReference type="ARBA" id="ARBA00022801"/>
    </source>
</evidence>